<protein>
    <submittedName>
        <fullName evidence="3">RpiR family transcriptional regulator</fullName>
    </submittedName>
</protein>
<dbReference type="InterPro" id="IPR009057">
    <property type="entry name" value="Homeodomain-like_sf"/>
</dbReference>
<dbReference type="Pfam" id="PF01380">
    <property type="entry name" value="SIS"/>
    <property type="match status" value="1"/>
</dbReference>
<dbReference type="Proteomes" id="UP000078316">
    <property type="component" value="Unassembled WGS sequence"/>
</dbReference>
<evidence type="ECO:0000313" key="3">
    <source>
        <dbReference type="EMBL" id="OAS24908.1"/>
    </source>
</evidence>
<evidence type="ECO:0000259" key="2">
    <source>
        <dbReference type="PROSITE" id="PS51464"/>
    </source>
</evidence>
<feature type="domain" description="HTH rpiR-type" evidence="1">
    <location>
        <begin position="26"/>
        <end position="102"/>
    </location>
</feature>
<dbReference type="SUPFAM" id="SSF53697">
    <property type="entry name" value="SIS domain"/>
    <property type="match status" value="1"/>
</dbReference>
<dbReference type="PROSITE" id="PS51464">
    <property type="entry name" value="SIS"/>
    <property type="match status" value="1"/>
</dbReference>
<proteinExistence type="predicted"/>
<dbReference type="Pfam" id="PF01418">
    <property type="entry name" value="HTH_6"/>
    <property type="match status" value="1"/>
</dbReference>
<dbReference type="Gene3D" id="3.40.50.10490">
    <property type="entry name" value="Glucose-6-phosphate isomerase like protein, domain 1"/>
    <property type="match status" value="1"/>
</dbReference>
<dbReference type="GO" id="GO:1901135">
    <property type="term" value="P:carbohydrate derivative metabolic process"/>
    <property type="evidence" value="ECO:0007669"/>
    <property type="project" value="InterPro"/>
</dbReference>
<dbReference type="Gene3D" id="1.10.10.10">
    <property type="entry name" value="Winged helix-like DNA-binding domain superfamily/Winged helix DNA-binding domain"/>
    <property type="match status" value="1"/>
</dbReference>
<dbReference type="GO" id="GO:0003677">
    <property type="term" value="F:DNA binding"/>
    <property type="evidence" value="ECO:0007669"/>
    <property type="project" value="InterPro"/>
</dbReference>
<dbReference type="AlphaFoldDB" id="A0A179SB99"/>
<dbReference type="PANTHER" id="PTHR30514">
    <property type="entry name" value="GLUCOKINASE"/>
    <property type="match status" value="1"/>
</dbReference>
<comment type="caution">
    <text evidence="3">The sequence shown here is derived from an EMBL/GenBank/DDBJ whole genome shotgun (WGS) entry which is preliminary data.</text>
</comment>
<dbReference type="GO" id="GO:0003700">
    <property type="term" value="F:DNA-binding transcription factor activity"/>
    <property type="evidence" value="ECO:0007669"/>
    <property type="project" value="InterPro"/>
</dbReference>
<dbReference type="EMBL" id="LWHQ01000021">
    <property type="protein sequence ID" value="OAS24908.1"/>
    <property type="molecule type" value="Genomic_DNA"/>
</dbReference>
<dbReference type="InterPro" id="IPR000281">
    <property type="entry name" value="HTH_RpiR"/>
</dbReference>
<dbReference type="InterPro" id="IPR046348">
    <property type="entry name" value="SIS_dom_sf"/>
</dbReference>
<dbReference type="InterPro" id="IPR036388">
    <property type="entry name" value="WH-like_DNA-bd_sf"/>
</dbReference>
<accession>A0A179SB99</accession>
<dbReference type="STRING" id="427683.A5481_12515"/>
<name>A0A179SB99_9HYPH</name>
<dbReference type="RefSeq" id="WP_048432387.1">
    <property type="nucleotide sequence ID" value="NZ_LWHQ01000021.1"/>
</dbReference>
<dbReference type="PANTHER" id="PTHR30514:SF18">
    <property type="entry name" value="RPIR-FAMILY TRANSCRIPTIONAL REGULATOR"/>
    <property type="match status" value="1"/>
</dbReference>
<organism evidence="3 4">
    <name type="scientific">Methylobacterium platani</name>
    <dbReference type="NCBI Taxonomy" id="427683"/>
    <lineage>
        <taxon>Bacteria</taxon>
        <taxon>Pseudomonadati</taxon>
        <taxon>Pseudomonadota</taxon>
        <taxon>Alphaproteobacteria</taxon>
        <taxon>Hyphomicrobiales</taxon>
        <taxon>Methylobacteriaceae</taxon>
        <taxon>Methylobacterium</taxon>
    </lineage>
</organism>
<sequence>MRNEDEDGAGRPPGEPPRTIEALRALALDIGRDEATISLGAKAHGVLARLVGMPEQAAVRSISELAALLDVNASTLTRLAKRLGFLGFSDFQSVFRDAIADDARYFYSRQVGRLLKAEAGPVAEIAPFARLAEESAANVQGFLAELEPAALAGAARALARARRVRVHGVRQFHALASFLAYGLGLVRGDVALLDAPRLGVAEALAQLEPGDVVVVASCAPYTRSVARVAEVAAAGGLAVIAVTDTRSSPLAGPARHAFFIPHASSFYSNSMAAYVVFAEGLLNLVARELGDEAATALAERERWIAGMNVEM</sequence>
<gene>
    <name evidence="3" type="ORF">A5481_12515</name>
</gene>
<feature type="domain" description="SIS" evidence="2">
    <location>
        <begin position="154"/>
        <end position="291"/>
    </location>
</feature>
<dbReference type="SUPFAM" id="SSF46689">
    <property type="entry name" value="Homeodomain-like"/>
    <property type="match status" value="1"/>
</dbReference>
<reference evidence="3 4" key="1">
    <citation type="submission" date="2016-04" db="EMBL/GenBank/DDBJ databases">
        <authorList>
            <person name="Evans L.H."/>
            <person name="Alamgir A."/>
            <person name="Owens N."/>
            <person name="Weber N.D."/>
            <person name="Virtaneva K."/>
            <person name="Barbian K."/>
            <person name="Babar A."/>
            <person name="Rosenke K."/>
        </authorList>
    </citation>
    <scope>NUCLEOTIDE SEQUENCE [LARGE SCALE GENOMIC DNA]</scope>
    <source>
        <strain evidence="3 4">PMB02</strain>
    </source>
</reference>
<dbReference type="InterPro" id="IPR047640">
    <property type="entry name" value="RpiR-like"/>
</dbReference>
<dbReference type="InterPro" id="IPR001347">
    <property type="entry name" value="SIS_dom"/>
</dbReference>
<dbReference type="GO" id="GO:0097367">
    <property type="term" value="F:carbohydrate derivative binding"/>
    <property type="evidence" value="ECO:0007669"/>
    <property type="project" value="InterPro"/>
</dbReference>
<dbReference type="PROSITE" id="PS51071">
    <property type="entry name" value="HTH_RPIR"/>
    <property type="match status" value="1"/>
</dbReference>
<dbReference type="OrthoDB" id="9814005at2"/>
<evidence type="ECO:0000313" key="4">
    <source>
        <dbReference type="Proteomes" id="UP000078316"/>
    </source>
</evidence>
<evidence type="ECO:0000259" key="1">
    <source>
        <dbReference type="PROSITE" id="PS51071"/>
    </source>
</evidence>